<evidence type="ECO:0000313" key="3">
    <source>
        <dbReference type="Proteomes" id="UP000076079"/>
    </source>
</evidence>
<dbReference type="EMBL" id="CP015136">
    <property type="protein sequence ID" value="AMY12329.1"/>
    <property type="molecule type" value="Genomic_DNA"/>
</dbReference>
<proteinExistence type="predicted"/>
<protein>
    <submittedName>
        <fullName evidence="2">Uncharacterized protein</fullName>
    </submittedName>
</protein>
<keyword evidence="1" id="KW-0812">Transmembrane</keyword>
<evidence type="ECO:0000256" key="1">
    <source>
        <dbReference type="SAM" id="Phobius"/>
    </source>
</evidence>
<name>A0A143PX13_LUTPR</name>
<feature type="transmembrane region" description="Helical" evidence="1">
    <location>
        <begin position="70"/>
        <end position="92"/>
    </location>
</feature>
<keyword evidence="1" id="KW-1133">Transmembrane helix</keyword>
<keyword evidence="3" id="KW-1185">Reference proteome</keyword>
<dbReference type="KEGG" id="abac:LuPra_05602"/>
<dbReference type="Proteomes" id="UP000076079">
    <property type="component" value="Chromosome"/>
</dbReference>
<reference evidence="3" key="2">
    <citation type="submission" date="2016-04" db="EMBL/GenBank/DDBJ databases">
        <title>First Complete Genome Sequence of a Subdivision 6 Acidobacterium.</title>
        <authorList>
            <person name="Huang S."/>
            <person name="Vieira S."/>
            <person name="Bunk B."/>
            <person name="Riedel T."/>
            <person name="Sproeer C."/>
            <person name="Overmann J."/>
        </authorList>
    </citation>
    <scope>NUCLEOTIDE SEQUENCE [LARGE SCALE GENOMIC DNA]</scope>
    <source>
        <strain evidence="3">DSM 100886 HEG_-6_39</strain>
    </source>
</reference>
<feature type="transmembrane region" description="Helical" evidence="1">
    <location>
        <begin position="98"/>
        <end position="116"/>
    </location>
</feature>
<accession>A0A143PX13</accession>
<evidence type="ECO:0000313" key="2">
    <source>
        <dbReference type="EMBL" id="AMY12329.1"/>
    </source>
</evidence>
<dbReference type="RefSeq" id="WP_110173794.1">
    <property type="nucleotide sequence ID" value="NZ_CP015136.1"/>
</dbReference>
<gene>
    <name evidence="2" type="ORF">LuPra_05602</name>
</gene>
<dbReference type="STRING" id="1855912.LuPra_05602"/>
<feature type="transmembrane region" description="Helical" evidence="1">
    <location>
        <begin position="40"/>
        <end position="58"/>
    </location>
</feature>
<dbReference type="AlphaFoldDB" id="A0A143PX13"/>
<organism evidence="2 3">
    <name type="scientific">Luteitalea pratensis</name>
    <dbReference type="NCBI Taxonomy" id="1855912"/>
    <lineage>
        <taxon>Bacteria</taxon>
        <taxon>Pseudomonadati</taxon>
        <taxon>Acidobacteriota</taxon>
        <taxon>Vicinamibacteria</taxon>
        <taxon>Vicinamibacterales</taxon>
        <taxon>Vicinamibacteraceae</taxon>
        <taxon>Luteitalea</taxon>
    </lineage>
</organism>
<sequence>MTPTRRAFWSLYILSVLALGFGRTAEKVVKDSGGLLSRYGPLLGAIVIAVGVVGYLSSRPIGRAWVWKGVFVLTIVGVAGLLALEAVLLRLHAPTARIHAMTLAAAMLLAAAIPALHRDAFRSPATWRPSPPTVGLSKEG</sequence>
<reference evidence="2 3" key="1">
    <citation type="journal article" date="2016" name="Genome Announc.">
        <title>First Complete Genome Sequence of a Subdivision 6 Acidobacterium Strain.</title>
        <authorList>
            <person name="Huang S."/>
            <person name="Vieira S."/>
            <person name="Bunk B."/>
            <person name="Riedel T."/>
            <person name="Sproer C."/>
            <person name="Overmann J."/>
        </authorList>
    </citation>
    <scope>NUCLEOTIDE SEQUENCE [LARGE SCALE GENOMIC DNA]</scope>
    <source>
        <strain evidence="3">DSM 100886 HEG_-6_39</strain>
    </source>
</reference>
<keyword evidence="1" id="KW-0472">Membrane</keyword>